<feature type="transmembrane region" description="Helical" evidence="5">
    <location>
        <begin position="220"/>
        <end position="241"/>
    </location>
</feature>
<feature type="transmembrane region" description="Helical" evidence="5">
    <location>
        <begin position="109"/>
        <end position="134"/>
    </location>
</feature>
<dbReference type="InterPro" id="IPR035906">
    <property type="entry name" value="MetI-like_sf"/>
</dbReference>
<organism evidence="8 9">
    <name type="scientific">Salinactinospora qingdaonensis</name>
    <dbReference type="NCBI Taxonomy" id="702744"/>
    <lineage>
        <taxon>Bacteria</taxon>
        <taxon>Bacillati</taxon>
        <taxon>Actinomycetota</taxon>
        <taxon>Actinomycetes</taxon>
        <taxon>Streptosporangiales</taxon>
        <taxon>Nocardiopsidaceae</taxon>
        <taxon>Salinactinospora</taxon>
    </lineage>
</organism>
<comment type="similarity">
    <text evidence="5">Belongs to the binding-protein-dependent transport system permease family.</text>
</comment>
<evidence type="ECO:0000256" key="1">
    <source>
        <dbReference type="ARBA" id="ARBA00004141"/>
    </source>
</evidence>
<dbReference type="Proteomes" id="UP001500908">
    <property type="component" value="Unassembled WGS sequence"/>
</dbReference>
<feature type="transmembrane region" description="Helical" evidence="5">
    <location>
        <begin position="146"/>
        <end position="165"/>
    </location>
</feature>
<dbReference type="InterPro" id="IPR000515">
    <property type="entry name" value="MetI-like"/>
</dbReference>
<keyword evidence="4 5" id="KW-0472">Membrane</keyword>
<evidence type="ECO:0000256" key="5">
    <source>
        <dbReference type="RuleBase" id="RU363032"/>
    </source>
</evidence>
<feature type="transmembrane region" description="Helical" evidence="5">
    <location>
        <begin position="276"/>
        <end position="301"/>
    </location>
</feature>
<dbReference type="RefSeq" id="WP_344968773.1">
    <property type="nucleotide sequence ID" value="NZ_BAABDD010000005.1"/>
</dbReference>
<keyword evidence="3 5" id="KW-1133">Transmembrane helix</keyword>
<keyword evidence="5" id="KW-0813">Transport</keyword>
<keyword evidence="2 5" id="KW-0812">Transmembrane</keyword>
<comment type="caution">
    <text evidence="8">The sequence shown here is derived from an EMBL/GenBank/DDBJ whole genome shotgun (WGS) entry which is preliminary data.</text>
</comment>
<evidence type="ECO:0000256" key="6">
    <source>
        <dbReference type="SAM" id="MobiDB-lite"/>
    </source>
</evidence>
<evidence type="ECO:0000259" key="7">
    <source>
        <dbReference type="PROSITE" id="PS50928"/>
    </source>
</evidence>
<feature type="transmembrane region" description="Helical" evidence="5">
    <location>
        <begin position="171"/>
        <end position="189"/>
    </location>
</feature>
<dbReference type="PANTHER" id="PTHR43839">
    <property type="entry name" value="OPPC IN A BINDING PROTEIN-DEPENDENT TRANSPORT SYSTEM"/>
    <property type="match status" value="1"/>
</dbReference>
<evidence type="ECO:0000256" key="2">
    <source>
        <dbReference type="ARBA" id="ARBA00022692"/>
    </source>
</evidence>
<dbReference type="PANTHER" id="PTHR43839:SF1">
    <property type="entry name" value="OPPC IN A BINDING PROTEIN-DEPENDENT TRANSPORT SYSTEM"/>
    <property type="match status" value="1"/>
</dbReference>
<feature type="region of interest" description="Disordered" evidence="6">
    <location>
        <begin position="1"/>
        <end position="22"/>
    </location>
</feature>
<accession>A0ABP7FCK2</accession>
<protein>
    <submittedName>
        <fullName evidence="8">ABC transporter permease</fullName>
    </submittedName>
</protein>
<evidence type="ECO:0000256" key="4">
    <source>
        <dbReference type="ARBA" id="ARBA00023136"/>
    </source>
</evidence>
<sequence>MSQSERAPCSPASQGRAAPPRAMAWRRRRTAWLRFWREYRRNRAGVVGLAGLMLFVLLALAAPLLVDPAQLSLTGAPGTPYQPPSARFPLGTDNFGRSLLDLVIWGSRVSLTVGFLATLVSVTLGSLVGILAGHFRGWTATVLMRITDWFLVLPTLVLAIALAAVLSRSTLTVIVAIGVTAWPTTARLVRAQTLAVEARPYIERAKALGGGHGHIMLRHVLPNVMPLVLAQTTLLVANSIITESTLAFLGLGDPTTVSWGAILQDAREAGAISAGVWWYLIPPGLAIALVALTFTLCGRALEGVLNPKLRERR</sequence>
<feature type="domain" description="ABC transmembrane type-1" evidence="7">
    <location>
        <begin position="107"/>
        <end position="298"/>
    </location>
</feature>
<dbReference type="Pfam" id="PF12911">
    <property type="entry name" value="OppC_N"/>
    <property type="match status" value="1"/>
</dbReference>
<dbReference type="SUPFAM" id="SSF161098">
    <property type="entry name" value="MetI-like"/>
    <property type="match status" value="1"/>
</dbReference>
<dbReference type="Pfam" id="PF00528">
    <property type="entry name" value="BPD_transp_1"/>
    <property type="match status" value="1"/>
</dbReference>
<evidence type="ECO:0000256" key="3">
    <source>
        <dbReference type="ARBA" id="ARBA00022989"/>
    </source>
</evidence>
<evidence type="ECO:0000313" key="8">
    <source>
        <dbReference type="EMBL" id="GAA3735771.1"/>
    </source>
</evidence>
<feature type="transmembrane region" description="Helical" evidence="5">
    <location>
        <begin position="44"/>
        <end position="66"/>
    </location>
</feature>
<dbReference type="Gene3D" id="1.10.3720.10">
    <property type="entry name" value="MetI-like"/>
    <property type="match status" value="1"/>
</dbReference>
<comment type="subcellular location">
    <subcellularLocation>
        <location evidence="5">Cell membrane</location>
        <topology evidence="5">Multi-pass membrane protein</topology>
    </subcellularLocation>
    <subcellularLocation>
        <location evidence="1">Membrane</location>
        <topology evidence="1">Multi-pass membrane protein</topology>
    </subcellularLocation>
</comment>
<evidence type="ECO:0000313" key="9">
    <source>
        <dbReference type="Proteomes" id="UP001500908"/>
    </source>
</evidence>
<name>A0ABP7FCK2_9ACTN</name>
<keyword evidence="9" id="KW-1185">Reference proteome</keyword>
<dbReference type="CDD" id="cd06261">
    <property type="entry name" value="TM_PBP2"/>
    <property type="match status" value="1"/>
</dbReference>
<gene>
    <name evidence="8" type="ORF">GCM10022402_14930</name>
</gene>
<dbReference type="EMBL" id="BAABDD010000005">
    <property type="protein sequence ID" value="GAA3735771.1"/>
    <property type="molecule type" value="Genomic_DNA"/>
</dbReference>
<reference evidence="9" key="1">
    <citation type="journal article" date="2019" name="Int. J. Syst. Evol. Microbiol.">
        <title>The Global Catalogue of Microorganisms (GCM) 10K type strain sequencing project: providing services to taxonomists for standard genome sequencing and annotation.</title>
        <authorList>
            <consortium name="The Broad Institute Genomics Platform"/>
            <consortium name="The Broad Institute Genome Sequencing Center for Infectious Disease"/>
            <person name="Wu L."/>
            <person name="Ma J."/>
        </authorList>
    </citation>
    <scope>NUCLEOTIDE SEQUENCE [LARGE SCALE GENOMIC DNA]</scope>
    <source>
        <strain evidence="9">JCM 17137</strain>
    </source>
</reference>
<dbReference type="InterPro" id="IPR025966">
    <property type="entry name" value="OppC_N"/>
</dbReference>
<dbReference type="PROSITE" id="PS50928">
    <property type="entry name" value="ABC_TM1"/>
    <property type="match status" value="1"/>
</dbReference>
<proteinExistence type="inferred from homology"/>